<organism evidence="2 3">
    <name type="scientific">Potamilus streckersoni</name>
    <dbReference type="NCBI Taxonomy" id="2493646"/>
    <lineage>
        <taxon>Eukaryota</taxon>
        <taxon>Metazoa</taxon>
        <taxon>Spiralia</taxon>
        <taxon>Lophotrochozoa</taxon>
        <taxon>Mollusca</taxon>
        <taxon>Bivalvia</taxon>
        <taxon>Autobranchia</taxon>
        <taxon>Heteroconchia</taxon>
        <taxon>Palaeoheterodonta</taxon>
        <taxon>Unionida</taxon>
        <taxon>Unionoidea</taxon>
        <taxon>Unionidae</taxon>
        <taxon>Ambleminae</taxon>
        <taxon>Lampsilini</taxon>
        <taxon>Potamilus</taxon>
    </lineage>
</organism>
<evidence type="ECO:0000313" key="2">
    <source>
        <dbReference type="EMBL" id="KAK3597827.1"/>
    </source>
</evidence>
<keyword evidence="3" id="KW-1185">Reference proteome</keyword>
<accession>A0AAE0W2A4</accession>
<dbReference type="InterPro" id="IPR049342">
    <property type="entry name" value="TRAF1-6_MATH_dom"/>
</dbReference>
<protein>
    <recommendedName>
        <fullName evidence="1">TRAF1-6 MATH domain-containing protein</fullName>
    </recommendedName>
</protein>
<dbReference type="Proteomes" id="UP001195483">
    <property type="component" value="Unassembled WGS sequence"/>
</dbReference>
<dbReference type="SUPFAM" id="SSF49599">
    <property type="entry name" value="TRAF domain-like"/>
    <property type="match status" value="1"/>
</dbReference>
<dbReference type="EMBL" id="JAEAOA010001763">
    <property type="protein sequence ID" value="KAK3597827.1"/>
    <property type="molecule type" value="Genomic_DNA"/>
</dbReference>
<dbReference type="InterPro" id="IPR008974">
    <property type="entry name" value="TRAF-like"/>
</dbReference>
<evidence type="ECO:0000313" key="3">
    <source>
        <dbReference type="Proteomes" id="UP001195483"/>
    </source>
</evidence>
<dbReference type="AlphaFoldDB" id="A0AAE0W2A4"/>
<evidence type="ECO:0000259" key="1">
    <source>
        <dbReference type="Pfam" id="PF21355"/>
    </source>
</evidence>
<sequence length="175" mass="19965">MANFQGPNIAHDIPRSAPGKQVEISQIIIIQEYDKMRQRALKDMFFSIQSDPLYVFNGAKVRVKIYLNGDEIGGERCMTVFFVIMKGVYDADLIWPFDGIVVLEIFNKETSEFEMVDSFVSDPASVCFKKPSTNRNIGQSFADLQSLLEFDGILKLNQELRNILLLQLHQDNHVS</sequence>
<gene>
    <name evidence="2" type="ORF">CHS0354_029393</name>
</gene>
<reference evidence="2" key="3">
    <citation type="submission" date="2023-05" db="EMBL/GenBank/DDBJ databases">
        <authorList>
            <person name="Smith C.H."/>
        </authorList>
    </citation>
    <scope>NUCLEOTIDE SEQUENCE</scope>
    <source>
        <strain evidence="2">CHS0354</strain>
        <tissue evidence="2">Mantle</tissue>
    </source>
</reference>
<comment type="caution">
    <text evidence="2">The sequence shown here is derived from an EMBL/GenBank/DDBJ whole genome shotgun (WGS) entry which is preliminary data.</text>
</comment>
<feature type="domain" description="TRAF1-6 MATH" evidence="1">
    <location>
        <begin position="48"/>
        <end position="146"/>
    </location>
</feature>
<reference evidence="2" key="2">
    <citation type="journal article" date="2021" name="Genome Biol. Evol.">
        <title>Developing a high-quality reference genome for a parasitic bivalve with doubly uniparental inheritance (Bivalvia: Unionida).</title>
        <authorList>
            <person name="Smith C.H."/>
        </authorList>
    </citation>
    <scope>NUCLEOTIDE SEQUENCE</scope>
    <source>
        <strain evidence="2">CHS0354</strain>
        <tissue evidence="2">Mantle</tissue>
    </source>
</reference>
<dbReference type="Gene3D" id="2.60.210.10">
    <property type="entry name" value="Apoptosis, Tumor Necrosis Factor Receptor Associated Protein 2, Chain A"/>
    <property type="match status" value="1"/>
</dbReference>
<name>A0AAE0W2A4_9BIVA</name>
<reference evidence="2" key="1">
    <citation type="journal article" date="2021" name="Genome Biol. Evol.">
        <title>A High-Quality Reference Genome for a Parasitic Bivalve with Doubly Uniparental Inheritance (Bivalvia: Unionida).</title>
        <authorList>
            <person name="Smith C.H."/>
        </authorList>
    </citation>
    <scope>NUCLEOTIDE SEQUENCE</scope>
    <source>
        <strain evidence="2">CHS0354</strain>
    </source>
</reference>
<dbReference type="Pfam" id="PF21355">
    <property type="entry name" value="TRAF-mep_MATH"/>
    <property type="match status" value="1"/>
</dbReference>
<proteinExistence type="predicted"/>